<comment type="caution">
    <text evidence="1">The sequence shown here is derived from an EMBL/GenBank/DDBJ whole genome shotgun (WGS) entry which is preliminary data.</text>
</comment>
<accession>A0A0W0ZMI7</accession>
<dbReference type="AlphaFoldDB" id="A0A0W0ZMI7"/>
<proteinExistence type="predicted"/>
<dbReference type="PATRIC" id="fig|947033.5.peg.671"/>
<reference evidence="1 2" key="1">
    <citation type="submission" date="2015-11" db="EMBL/GenBank/DDBJ databases">
        <title>Genomic analysis of 38 Legionella species identifies large and diverse effector repertoires.</title>
        <authorList>
            <person name="Burstein D."/>
            <person name="Amaro F."/>
            <person name="Zusman T."/>
            <person name="Lifshitz Z."/>
            <person name="Cohen O."/>
            <person name="Gilbert J.A."/>
            <person name="Pupko T."/>
            <person name="Shuman H.A."/>
            <person name="Segal G."/>
        </authorList>
    </citation>
    <scope>NUCLEOTIDE SEQUENCE [LARGE SCALE GENOMIC DNA]</scope>
    <source>
        <strain evidence="1 2">IMVS3376</strain>
    </source>
</reference>
<name>A0A0W0ZMI7_9GAMM</name>
<evidence type="ECO:0008006" key="3">
    <source>
        <dbReference type="Google" id="ProtNLM"/>
    </source>
</evidence>
<keyword evidence="2" id="KW-1185">Reference proteome</keyword>
<dbReference type="Proteomes" id="UP000054926">
    <property type="component" value="Unassembled WGS sequence"/>
</dbReference>
<dbReference type="OrthoDB" id="5636697at2"/>
<evidence type="ECO:0000313" key="1">
    <source>
        <dbReference type="EMBL" id="KTD70379.1"/>
    </source>
</evidence>
<gene>
    <name evidence="1" type="ORF">Lste_0630</name>
</gene>
<evidence type="ECO:0000313" key="2">
    <source>
        <dbReference type="Proteomes" id="UP000054926"/>
    </source>
</evidence>
<sequence length="197" mass="23064">MDPFKSVIFNNFDSILRVHYLIIDTVDRETNSYLKKIYSNELNANEFEDFSLYHQSTNILIQSTFLQLYALLEETLYHESCKKTIKNLSGIKRFKEALAKQGYDTSGNFWKRLEEISKIRNCLLHSNGRLDIDRYRSETESAIEMLNNSANEQVIKTIDLKHHKPGTTIILIQESFLDYSSFIIKSFINSQHPENLI</sequence>
<protein>
    <recommendedName>
        <fullName evidence="3">RiboL-PSP-HEPN domain-containing protein</fullName>
    </recommendedName>
</protein>
<dbReference type="RefSeq" id="WP_058509641.1">
    <property type="nucleotide sequence ID" value="NZ_DAIOMV010000004.1"/>
</dbReference>
<dbReference type="EMBL" id="LNYY01000015">
    <property type="protein sequence ID" value="KTD70379.1"/>
    <property type="molecule type" value="Genomic_DNA"/>
</dbReference>
<organism evidence="1 2">
    <name type="scientific">Legionella steelei</name>
    <dbReference type="NCBI Taxonomy" id="947033"/>
    <lineage>
        <taxon>Bacteria</taxon>
        <taxon>Pseudomonadati</taxon>
        <taxon>Pseudomonadota</taxon>
        <taxon>Gammaproteobacteria</taxon>
        <taxon>Legionellales</taxon>
        <taxon>Legionellaceae</taxon>
        <taxon>Legionella</taxon>
    </lineage>
</organism>